<protein>
    <recommendedName>
        <fullName evidence="12">Olfactory receptor</fullName>
    </recommendedName>
</protein>
<evidence type="ECO:0000313" key="15">
    <source>
        <dbReference type="EMBL" id="KAK7806564.1"/>
    </source>
</evidence>
<dbReference type="GO" id="GO:0004984">
    <property type="term" value="F:olfactory receptor activity"/>
    <property type="evidence" value="ECO:0007669"/>
    <property type="project" value="InterPro"/>
</dbReference>
<dbReference type="PANTHER" id="PTHR48018">
    <property type="entry name" value="OLFACTORY RECEPTOR"/>
    <property type="match status" value="1"/>
</dbReference>
<gene>
    <name evidence="15" type="ORF">U0070_017169</name>
</gene>
<keyword evidence="2 12" id="KW-1003">Cell membrane</keyword>
<dbReference type="GO" id="GO:0005886">
    <property type="term" value="C:plasma membrane"/>
    <property type="evidence" value="ECO:0007669"/>
    <property type="project" value="UniProtKB-SubCell"/>
</dbReference>
<dbReference type="Pfam" id="PF13853">
    <property type="entry name" value="7tm_4"/>
    <property type="match status" value="1"/>
</dbReference>
<feature type="transmembrane region" description="Helical" evidence="12">
    <location>
        <begin position="99"/>
        <end position="123"/>
    </location>
</feature>
<evidence type="ECO:0000256" key="8">
    <source>
        <dbReference type="ARBA" id="ARBA00023136"/>
    </source>
</evidence>
<keyword evidence="3 12" id="KW-0716">Sensory transduction</keyword>
<organism evidence="15 16">
    <name type="scientific">Myodes glareolus</name>
    <name type="common">Bank vole</name>
    <name type="synonym">Clethrionomys glareolus</name>
    <dbReference type="NCBI Taxonomy" id="447135"/>
    <lineage>
        <taxon>Eukaryota</taxon>
        <taxon>Metazoa</taxon>
        <taxon>Chordata</taxon>
        <taxon>Craniata</taxon>
        <taxon>Vertebrata</taxon>
        <taxon>Euteleostomi</taxon>
        <taxon>Mammalia</taxon>
        <taxon>Eutheria</taxon>
        <taxon>Euarchontoglires</taxon>
        <taxon>Glires</taxon>
        <taxon>Rodentia</taxon>
        <taxon>Myomorpha</taxon>
        <taxon>Muroidea</taxon>
        <taxon>Cricetidae</taxon>
        <taxon>Arvicolinae</taxon>
        <taxon>Myodes</taxon>
    </lineage>
</organism>
<evidence type="ECO:0000313" key="16">
    <source>
        <dbReference type="Proteomes" id="UP001488838"/>
    </source>
</evidence>
<evidence type="ECO:0000256" key="11">
    <source>
        <dbReference type="RuleBase" id="RU000688"/>
    </source>
</evidence>
<keyword evidence="9 11" id="KW-0675">Receptor</keyword>
<evidence type="ECO:0000256" key="7">
    <source>
        <dbReference type="ARBA" id="ARBA00023040"/>
    </source>
</evidence>
<dbReference type="PROSITE" id="PS00237">
    <property type="entry name" value="G_PROTEIN_RECEP_F1_1"/>
    <property type="match status" value="1"/>
</dbReference>
<evidence type="ECO:0000256" key="4">
    <source>
        <dbReference type="ARBA" id="ARBA00022692"/>
    </source>
</evidence>
<feature type="compositionally biased region" description="Basic and acidic residues" evidence="13">
    <location>
        <begin position="1"/>
        <end position="15"/>
    </location>
</feature>
<feature type="transmembrane region" description="Helical" evidence="12">
    <location>
        <begin position="347"/>
        <end position="366"/>
    </location>
</feature>
<evidence type="ECO:0000256" key="5">
    <source>
        <dbReference type="ARBA" id="ARBA00022725"/>
    </source>
</evidence>
<proteinExistence type="inferred from homology"/>
<evidence type="ECO:0000256" key="9">
    <source>
        <dbReference type="ARBA" id="ARBA00023170"/>
    </source>
</evidence>
<evidence type="ECO:0000259" key="14">
    <source>
        <dbReference type="PROSITE" id="PS50262"/>
    </source>
</evidence>
<evidence type="ECO:0000256" key="12">
    <source>
        <dbReference type="RuleBase" id="RU363047"/>
    </source>
</evidence>
<evidence type="ECO:0000256" key="6">
    <source>
        <dbReference type="ARBA" id="ARBA00022989"/>
    </source>
</evidence>
<keyword evidence="5 12" id="KW-0552">Olfaction</keyword>
<dbReference type="InterPro" id="IPR000276">
    <property type="entry name" value="GPCR_Rhodpsn"/>
</dbReference>
<comment type="subcellular location">
    <subcellularLocation>
        <location evidence="1 12">Cell membrane</location>
        <topology evidence="1 12">Multi-pass membrane protein</topology>
    </subcellularLocation>
</comment>
<feature type="transmembrane region" description="Helical" evidence="12">
    <location>
        <begin position="223"/>
        <end position="242"/>
    </location>
</feature>
<comment type="caution">
    <text evidence="15">The sequence shown here is derived from an EMBL/GenBank/DDBJ whole genome shotgun (WGS) entry which is preliminary data.</text>
</comment>
<dbReference type="GO" id="GO:0004930">
    <property type="term" value="F:G protein-coupled receptor activity"/>
    <property type="evidence" value="ECO:0007669"/>
    <property type="project" value="UniProtKB-KW"/>
</dbReference>
<accession>A0AAW0HWZ2</accession>
<keyword evidence="16" id="KW-1185">Reference proteome</keyword>
<keyword evidence="6 12" id="KW-1133">Transmembrane helix</keyword>
<dbReference type="InterPro" id="IPR000725">
    <property type="entry name" value="Olfact_rcpt"/>
</dbReference>
<keyword evidence="10 11" id="KW-0807">Transducer</keyword>
<dbReference type="InterPro" id="IPR017452">
    <property type="entry name" value="GPCR_Rhodpsn_7TM"/>
</dbReference>
<comment type="similarity">
    <text evidence="11">Belongs to the G-protein coupled receptor 1 family.</text>
</comment>
<feature type="transmembrane region" description="Helical" evidence="12">
    <location>
        <begin position="271"/>
        <end position="300"/>
    </location>
</feature>
<dbReference type="PROSITE" id="PS50262">
    <property type="entry name" value="G_PROTEIN_RECEP_F1_2"/>
    <property type="match status" value="1"/>
</dbReference>
<evidence type="ECO:0000256" key="2">
    <source>
        <dbReference type="ARBA" id="ARBA00022475"/>
    </source>
</evidence>
<dbReference type="Gene3D" id="1.20.1070.10">
    <property type="entry name" value="Rhodopsin 7-helix transmembrane proteins"/>
    <property type="match status" value="1"/>
</dbReference>
<dbReference type="Proteomes" id="UP001488838">
    <property type="component" value="Unassembled WGS sequence"/>
</dbReference>
<dbReference type="EMBL" id="JBBHLL010000298">
    <property type="protein sequence ID" value="KAK7806564.1"/>
    <property type="molecule type" value="Genomic_DNA"/>
</dbReference>
<feature type="domain" description="G-protein coupled receptors family 1 profile" evidence="14">
    <location>
        <begin position="115"/>
        <end position="364"/>
    </location>
</feature>
<evidence type="ECO:0000256" key="1">
    <source>
        <dbReference type="ARBA" id="ARBA00004651"/>
    </source>
</evidence>
<evidence type="ECO:0000256" key="13">
    <source>
        <dbReference type="SAM" id="MobiDB-lite"/>
    </source>
</evidence>
<dbReference type="FunFam" id="1.20.1070.10:FF:000003">
    <property type="entry name" value="Olfactory receptor"/>
    <property type="match status" value="1"/>
</dbReference>
<feature type="transmembrane region" description="Helical" evidence="12">
    <location>
        <begin position="312"/>
        <end position="335"/>
    </location>
</feature>
<name>A0AAW0HWZ2_MYOGA</name>
<dbReference type="PRINTS" id="PR00237">
    <property type="entry name" value="GPCRRHODOPSN"/>
</dbReference>
<reference evidence="15 16" key="1">
    <citation type="journal article" date="2023" name="bioRxiv">
        <title>Conserved and derived expression patterns and positive selection on dental genes reveal complex evolutionary context of ever-growing rodent molars.</title>
        <authorList>
            <person name="Calamari Z.T."/>
            <person name="Song A."/>
            <person name="Cohen E."/>
            <person name="Akter M."/>
            <person name="Roy R.D."/>
            <person name="Hallikas O."/>
            <person name="Christensen M.M."/>
            <person name="Li P."/>
            <person name="Marangoni P."/>
            <person name="Jernvall J."/>
            <person name="Klein O.D."/>
        </authorList>
    </citation>
    <scope>NUCLEOTIDE SEQUENCE [LARGE SCALE GENOMIC DNA]</scope>
    <source>
        <strain evidence="15">V071</strain>
    </source>
</reference>
<feature type="region of interest" description="Disordered" evidence="13">
    <location>
        <begin position="1"/>
        <end position="35"/>
    </location>
</feature>
<feature type="transmembrane region" description="Helical" evidence="12">
    <location>
        <begin position="135"/>
        <end position="156"/>
    </location>
</feature>
<keyword evidence="8 12" id="KW-0472">Membrane</keyword>
<dbReference type="AlphaFoldDB" id="A0AAW0HWZ2"/>
<evidence type="ECO:0000256" key="10">
    <source>
        <dbReference type="ARBA" id="ARBA00023224"/>
    </source>
</evidence>
<evidence type="ECO:0000256" key="3">
    <source>
        <dbReference type="ARBA" id="ARBA00022606"/>
    </source>
</evidence>
<feature type="transmembrane region" description="Helical" evidence="12">
    <location>
        <begin position="168"/>
        <end position="191"/>
    </location>
</feature>
<sequence length="395" mass="44799">MPSEHGDPELSDLSRQRQQVQEGEYPNRLDPQNPVYAEETSPSVIVNGFSERLRASHIQRIRPNSENLLLTLEEMPKKNHTGVTEFILLGFAVHREIEIILFLIILVVYSLTLVGNVGMISLIRLDSQLHTPMYFFLSNLAFVDLCYSSSVAPKFLETLLANKRSISFYACATQLGFFLNFLISEMFLLAVMAYDRYVAICNPLLYMVVMSQKVCLRLVMGPYFYSFVVALLHTVVTFQLIYCGPNVINHFYCDDVPLMALACSDTSLKEILIFIFAGFNMISSLATVLISYLYIVAAILRIQSTEGRCKAFSTCASHLTAVTIFYGTLIFMYLQPKSSHSLDTDKMASVFYTIVIPMLNPMIYSLRNQEVKNALRKVLEKCYVVPLRHLKKGIS</sequence>
<dbReference type="CDD" id="cd15413">
    <property type="entry name" value="7tmA_OR8K-like"/>
    <property type="match status" value="1"/>
</dbReference>
<keyword evidence="4 11" id="KW-0812">Transmembrane</keyword>
<dbReference type="SUPFAM" id="SSF81321">
    <property type="entry name" value="Family A G protein-coupled receptor-like"/>
    <property type="match status" value="1"/>
</dbReference>
<dbReference type="PRINTS" id="PR00245">
    <property type="entry name" value="OLFACTORYR"/>
</dbReference>
<keyword evidence="7 11" id="KW-0297">G-protein coupled receptor</keyword>